<accession>A0A5N6TLU2</accession>
<proteinExistence type="predicted"/>
<evidence type="ECO:0000313" key="1">
    <source>
        <dbReference type="EMBL" id="KAE8147314.1"/>
    </source>
</evidence>
<dbReference type="OrthoDB" id="5275938at2759"/>
<name>A0A5N6TLU2_ASPAV</name>
<dbReference type="Proteomes" id="UP000325780">
    <property type="component" value="Unassembled WGS sequence"/>
</dbReference>
<sequence length="315" mass="34821">MSLRLYTIDPEGDVILIAEPQQGGLRVDLIEASPENLTAITKRNKPAARVSSTILVSASPLFYLRQSLRHTNRPRDDPFVVPTLDTTALFIFLDIIHGQSSKIPDSVNFGRLFALAVIARHYGCVKAVKGYAVPWINKLKDEVPVKYSYLIGKWIYIAGVFKQASLYQETTRNAVRHSIGVDIFPAEFPNDLGLLIEWVRNNTIGVLVKHLQDRIDSLLVPDNDAHGCHHCGVMMLGCLLRHLHSQGLYPLPTHPFPGISMEDLLVALASMPAVSCGAKLTCGCKSERPVMPEAEDIVRRIDGEMVGYRLGGVGF</sequence>
<dbReference type="AlphaFoldDB" id="A0A5N6TLU2"/>
<gene>
    <name evidence="1" type="ORF">BDV25DRAFT_142859</name>
</gene>
<evidence type="ECO:0008006" key="3">
    <source>
        <dbReference type="Google" id="ProtNLM"/>
    </source>
</evidence>
<evidence type="ECO:0000313" key="2">
    <source>
        <dbReference type="Proteomes" id="UP000325780"/>
    </source>
</evidence>
<keyword evidence="2" id="KW-1185">Reference proteome</keyword>
<dbReference type="EMBL" id="ML742213">
    <property type="protein sequence ID" value="KAE8147314.1"/>
    <property type="molecule type" value="Genomic_DNA"/>
</dbReference>
<protein>
    <recommendedName>
        <fullName evidence="3">BTB domain-containing protein</fullName>
    </recommendedName>
</protein>
<organism evidence="1 2">
    <name type="scientific">Aspergillus avenaceus</name>
    <dbReference type="NCBI Taxonomy" id="36643"/>
    <lineage>
        <taxon>Eukaryota</taxon>
        <taxon>Fungi</taxon>
        <taxon>Dikarya</taxon>
        <taxon>Ascomycota</taxon>
        <taxon>Pezizomycotina</taxon>
        <taxon>Eurotiomycetes</taxon>
        <taxon>Eurotiomycetidae</taxon>
        <taxon>Eurotiales</taxon>
        <taxon>Aspergillaceae</taxon>
        <taxon>Aspergillus</taxon>
        <taxon>Aspergillus subgen. Circumdati</taxon>
    </lineage>
</organism>
<reference evidence="1 2" key="1">
    <citation type="submission" date="2019-04" db="EMBL/GenBank/DDBJ databases">
        <title>Friends and foes A comparative genomics study of 23 Aspergillus species from section Flavi.</title>
        <authorList>
            <consortium name="DOE Joint Genome Institute"/>
            <person name="Kjaerbolling I."/>
            <person name="Vesth T."/>
            <person name="Frisvad J.C."/>
            <person name="Nybo J.L."/>
            <person name="Theobald S."/>
            <person name="Kildgaard S."/>
            <person name="Isbrandt T."/>
            <person name="Kuo A."/>
            <person name="Sato A."/>
            <person name="Lyhne E.K."/>
            <person name="Kogle M.E."/>
            <person name="Wiebenga A."/>
            <person name="Kun R.S."/>
            <person name="Lubbers R.J."/>
            <person name="Makela M.R."/>
            <person name="Barry K."/>
            <person name="Chovatia M."/>
            <person name="Clum A."/>
            <person name="Daum C."/>
            <person name="Haridas S."/>
            <person name="He G."/>
            <person name="LaButti K."/>
            <person name="Lipzen A."/>
            <person name="Mondo S."/>
            <person name="Riley R."/>
            <person name="Salamov A."/>
            <person name="Simmons B.A."/>
            <person name="Magnuson J.K."/>
            <person name="Henrissat B."/>
            <person name="Mortensen U.H."/>
            <person name="Larsen T.O."/>
            <person name="Devries R.P."/>
            <person name="Grigoriev I.V."/>
            <person name="Machida M."/>
            <person name="Baker S.E."/>
            <person name="Andersen M.R."/>
        </authorList>
    </citation>
    <scope>NUCLEOTIDE SEQUENCE [LARGE SCALE GENOMIC DNA]</scope>
    <source>
        <strain evidence="1 2">IBT 18842</strain>
    </source>
</reference>